<dbReference type="InterPro" id="IPR006584">
    <property type="entry name" value="Cellulose-bd_IV"/>
</dbReference>
<protein>
    <submittedName>
        <fullName evidence="3">Carbohydrate-binding protein</fullName>
    </submittedName>
</protein>
<dbReference type="SUPFAM" id="SSF49785">
    <property type="entry name" value="Galactose-binding domain-like"/>
    <property type="match status" value="1"/>
</dbReference>
<keyword evidence="4" id="KW-1185">Reference proteome</keyword>
<evidence type="ECO:0000313" key="4">
    <source>
        <dbReference type="Proteomes" id="UP001176883"/>
    </source>
</evidence>
<dbReference type="PROSITE" id="PS51175">
    <property type="entry name" value="CBM6"/>
    <property type="match status" value="1"/>
</dbReference>
<dbReference type="EMBL" id="JAUOEK010000172">
    <property type="protein sequence ID" value="MDO5971771.1"/>
    <property type="molecule type" value="Genomic_DNA"/>
</dbReference>
<dbReference type="Pfam" id="PF18962">
    <property type="entry name" value="Por_Secre_tail"/>
    <property type="match status" value="1"/>
</dbReference>
<keyword evidence="1" id="KW-0732">Signal</keyword>
<dbReference type="InterPro" id="IPR008979">
    <property type="entry name" value="Galactose-bd-like_sf"/>
</dbReference>
<evidence type="ECO:0000259" key="2">
    <source>
        <dbReference type="PROSITE" id="PS51175"/>
    </source>
</evidence>
<gene>
    <name evidence="3" type="ORF">Q4Q35_18370</name>
</gene>
<dbReference type="RefSeq" id="WP_303279484.1">
    <property type="nucleotide sequence ID" value="NZ_JAUOEK010000172.1"/>
</dbReference>
<proteinExistence type="predicted"/>
<accession>A0ABT8WFI8</accession>
<name>A0ABT8WFI8_9FLAO</name>
<sequence length="185" mass="20402">MNINSGDWCMFNAIDLTGVVRIEARISARNTAEKTIEVRVGSTTGALLGTITFPGTGRSTYATAYGNLDTSNVSGTQDLYFVFSGGFNVNWFYLETESLSVSDNIKDDQISYYPNPVSNNVTVLIPTSKFSHYSIFDISGRVNKQGVITSEMQKMNIDLSNFSKGIYLISLKGNQLTKTFKLVKN</sequence>
<dbReference type="InterPro" id="IPR005084">
    <property type="entry name" value="CBM6"/>
</dbReference>
<dbReference type="SMART" id="SM00606">
    <property type="entry name" value="CBD_IV"/>
    <property type="match status" value="1"/>
</dbReference>
<evidence type="ECO:0000313" key="3">
    <source>
        <dbReference type="EMBL" id="MDO5971771.1"/>
    </source>
</evidence>
<feature type="domain" description="CBM6" evidence="2">
    <location>
        <begin position="1"/>
        <end position="95"/>
    </location>
</feature>
<dbReference type="NCBIfam" id="TIGR04183">
    <property type="entry name" value="Por_Secre_tail"/>
    <property type="match status" value="1"/>
</dbReference>
<reference evidence="3" key="1">
    <citation type="submission" date="2023-07" db="EMBL/GenBank/DDBJ databases">
        <title>Two novel species in the genus Flavivirga.</title>
        <authorList>
            <person name="Kwon K."/>
        </authorList>
    </citation>
    <scope>NUCLEOTIDE SEQUENCE</scope>
    <source>
        <strain evidence="3">KCTC 52353</strain>
    </source>
</reference>
<dbReference type="Pfam" id="PF03422">
    <property type="entry name" value="CBM_6"/>
    <property type="match status" value="1"/>
</dbReference>
<organism evidence="3 4">
    <name type="scientific">Flavivirga aquimarina</name>
    <dbReference type="NCBI Taxonomy" id="2027862"/>
    <lineage>
        <taxon>Bacteria</taxon>
        <taxon>Pseudomonadati</taxon>
        <taxon>Bacteroidota</taxon>
        <taxon>Flavobacteriia</taxon>
        <taxon>Flavobacteriales</taxon>
        <taxon>Flavobacteriaceae</taxon>
        <taxon>Flavivirga</taxon>
    </lineage>
</organism>
<dbReference type="Gene3D" id="2.60.120.260">
    <property type="entry name" value="Galactose-binding domain-like"/>
    <property type="match status" value="1"/>
</dbReference>
<dbReference type="CDD" id="cd04084">
    <property type="entry name" value="CBM6_xylanase-like"/>
    <property type="match status" value="1"/>
</dbReference>
<comment type="caution">
    <text evidence="3">The sequence shown here is derived from an EMBL/GenBank/DDBJ whole genome shotgun (WGS) entry which is preliminary data.</text>
</comment>
<dbReference type="Proteomes" id="UP001176883">
    <property type="component" value="Unassembled WGS sequence"/>
</dbReference>
<dbReference type="InterPro" id="IPR026444">
    <property type="entry name" value="Secre_tail"/>
</dbReference>
<evidence type="ECO:0000256" key="1">
    <source>
        <dbReference type="ARBA" id="ARBA00022729"/>
    </source>
</evidence>